<dbReference type="InterPro" id="IPR004360">
    <property type="entry name" value="Glyas_Fos-R_dOase_dom"/>
</dbReference>
<dbReference type="Gene3D" id="3.30.530.20">
    <property type="match status" value="1"/>
</dbReference>
<dbReference type="Gene3D" id="3.30.720.110">
    <property type="match status" value="1"/>
</dbReference>
<dbReference type="PROSITE" id="PS51819">
    <property type="entry name" value="VOC"/>
    <property type="match status" value="1"/>
</dbReference>
<evidence type="ECO:0000259" key="1">
    <source>
        <dbReference type="PROSITE" id="PS51819"/>
    </source>
</evidence>
<dbReference type="RefSeq" id="WP_205114369.1">
    <property type="nucleotide sequence ID" value="NZ_JAFBCM010000001.1"/>
</dbReference>
<proteinExistence type="predicted"/>
<dbReference type="EMBL" id="JBHRZH010000009">
    <property type="protein sequence ID" value="MFC3761717.1"/>
    <property type="molecule type" value="Genomic_DNA"/>
</dbReference>
<gene>
    <name evidence="2" type="ORF">ACFOUW_12800</name>
</gene>
<sequence length="274" mass="30905">MTENSATAIVEVGVDPQTAFDVFTGEIDLWWVRGPINFHDASRLTELRIEPGVGGRVVEVYDEAAGDVLVTAEITIWEPGRRLVLRGTMQETETDVRFEKTATGTRVQVTQFLLPGADPRKGGFGWVGKAQAYGAWTRRRDEAPRRPREVGRLAIVLYYEDPKATARWLMDVFQLGSWDVDQPPAEDDTFGWTEFHIGDSSVVLLPIKGQRPVDMPIVAMPWVYVDDLEAHYAHAVSRGARVVSKIRSHGSRTYVAEDREGYRWTFAQARPTMR</sequence>
<organism evidence="2 3">
    <name type="scientific">Tenggerimyces flavus</name>
    <dbReference type="NCBI Taxonomy" id="1708749"/>
    <lineage>
        <taxon>Bacteria</taxon>
        <taxon>Bacillati</taxon>
        <taxon>Actinomycetota</taxon>
        <taxon>Actinomycetes</taxon>
        <taxon>Propionibacteriales</taxon>
        <taxon>Nocardioidaceae</taxon>
        <taxon>Tenggerimyces</taxon>
    </lineage>
</organism>
<dbReference type="SUPFAM" id="SSF55961">
    <property type="entry name" value="Bet v1-like"/>
    <property type="match status" value="1"/>
</dbReference>
<reference evidence="3" key="1">
    <citation type="journal article" date="2019" name="Int. J. Syst. Evol. Microbiol.">
        <title>The Global Catalogue of Microorganisms (GCM) 10K type strain sequencing project: providing services to taxonomists for standard genome sequencing and annotation.</title>
        <authorList>
            <consortium name="The Broad Institute Genomics Platform"/>
            <consortium name="The Broad Institute Genome Sequencing Center for Infectious Disease"/>
            <person name="Wu L."/>
            <person name="Ma J."/>
        </authorList>
    </citation>
    <scope>NUCLEOTIDE SEQUENCE [LARGE SCALE GENOMIC DNA]</scope>
    <source>
        <strain evidence="3">CGMCC 4.7241</strain>
    </source>
</reference>
<comment type="caution">
    <text evidence="2">The sequence shown here is derived from an EMBL/GenBank/DDBJ whole genome shotgun (WGS) entry which is preliminary data.</text>
</comment>
<protein>
    <submittedName>
        <fullName evidence="2">VOC family protein</fullName>
    </submittedName>
</protein>
<evidence type="ECO:0000313" key="2">
    <source>
        <dbReference type="EMBL" id="MFC3761717.1"/>
    </source>
</evidence>
<dbReference type="InterPro" id="IPR023393">
    <property type="entry name" value="START-like_dom_sf"/>
</dbReference>
<dbReference type="Proteomes" id="UP001595699">
    <property type="component" value="Unassembled WGS sequence"/>
</dbReference>
<name>A0ABV7Y9B9_9ACTN</name>
<dbReference type="SUPFAM" id="SSF54593">
    <property type="entry name" value="Glyoxalase/Bleomycin resistance protein/Dihydroxybiphenyl dioxygenase"/>
    <property type="match status" value="1"/>
</dbReference>
<feature type="domain" description="VOC" evidence="1">
    <location>
        <begin position="151"/>
        <end position="269"/>
    </location>
</feature>
<dbReference type="InterPro" id="IPR029068">
    <property type="entry name" value="Glyas_Bleomycin-R_OHBP_Dase"/>
</dbReference>
<dbReference type="InterPro" id="IPR037523">
    <property type="entry name" value="VOC_core"/>
</dbReference>
<keyword evidence="3" id="KW-1185">Reference proteome</keyword>
<dbReference type="Pfam" id="PF00903">
    <property type="entry name" value="Glyoxalase"/>
    <property type="match status" value="1"/>
</dbReference>
<evidence type="ECO:0000313" key="3">
    <source>
        <dbReference type="Proteomes" id="UP001595699"/>
    </source>
</evidence>
<accession>A0ABV7Y9B9</accession>